<dbReference type="InterPro" id="IPR035940">
    <property type="entry name" value="CAP_sf"/>
</dbReference>
<reference evidence="3" key="1">
    <citation type="submission" date="2016-11" db="UniProtKB">
        <authorList>
            <consortium name="WormBaseParasite"/>
        </authorList>
    </citation>
    <scope>IDENTIFICATION</scope>
</reference>
<name>A0A1I7SKI1_BURXY</name>
<dbReference type="WBParaSite" id="BXY_1356100.1">
    <property type="protein sequence ID" value="BXY_1356100.1"/>
    <property type="gene ID" value="BXY_1356100"/>
</dbReference>
<sequence>MKIIVLALCCVLTAAVTQRRLTDAEQQQAIDKLNEVRRRVANGEAINKDGNKLPPAADMQQLNVDTTFEDQAYTWVTNCNYDYQPNSNQLINAF</sequence>
<evidence type="ECO:0000313" key="3">
    <source>
        <dbReference type="WBParaSite" id="BXY_1356100.1"/>
    </source>
</evidence>
<dbReference type="AlphaFoldDB" id="A0A1I7SKI1"/>
<dbReference type="SUPFAM" id="SSF55797">
    <property type="entry name" value="PR-1-like"/>
    <property type="match status" value="1"/>
</dbReference>
<evidence type="ECO:0000256" key="1">
    <source>
        <dbReference type="SAM" id="SignalP"/>
    </source>
</evidence>
<keyword evidence="1" id="KW-0732">Signal</keyword>
<organism evidence="2 3">
    <name type="scientific">Bursaphelenchus xylophilus</name>
    <name type="common">Pinewood nematode worm</name>
    <name type="synonym">Aphelenchoides xylophilus</name>
    <dbReference type="NCBI Taxonomy" id="6326"/>
    <lineage>
        <taxon>Eukaryota</taxon>
        <taxon>Metazoa</taxon>
        <taxon>Ecdysozoa</taxon>
        <taxon>Nematoda</taxon>
        <taxon>Chromadorea</taxon>
        <taxon>Rhabditida</taxon>
        <taxon>Tylenchina</taxon>
        <taxon>Tylenchomorpha</taxon>
        <taxon>Aphelenchoidea</taxon>
        <taxon>Aphelenchoididae</taxon>
        <taxon>Bursaphelenchus</taxon>
    </lineage>
</organism>
<dbReference type="Proteomes" id="UP000095284">
    <property type="component" value="Unplaced"/>
</dbReference>
<protein>
    <submittedName>
        <fullName evidence="3">SCP domain-containing protein</fullName>
    </submittedName>
</protein>
<feature type="signal peptide" evidence="1">
    <location>
        <begin position="1"/>
        <end position="24"/>
    </location>
</feature>
<feature type="chain" id="PRO_5009306252" evidence="1">
    <location>
        <begin position="25"/>
        <end position="94"/>
    </location>
</feature>
<accession>A0A1I7SKI1</accession>
<dbReference type="Gene3D" id="3.40.33.10">
    <property type="entry name" value="CAP"/>
    <property type="match status" value="1"/>
</dbReference>
<proteinExistence type="predicted"/>
<evidence type="ECO:0000313" key="2">
    <source>
        <dbReference type="Proteomes" id="UP000095284"/>
    </source>
</evidence>